<dbReference type="Pfam" id="PF11799">
    <property type="entry name" value="IMS_C"/>
    <property type="match status" value="1"/>
</dbReference>
<dbReference type="AlphaFoldDB" id="A0A0A7RYV7"/>
<dbReference type="SUPFAM" id="SSF56672">
    <property type="entry name" value="DNA/RNA polymerases"/>
    <property type="match status" value="1"/>
</dbReference>
<keyword evidence="7" id="KW-0808">Transferase</keyword>
<dbReference type="Pfam" id="PF13438">
    <property type="entry name" value="DUF4113"/>
    <property type="match status" value="1"/>
</dbReference>
<evidence type="ECO:0000256" key="5">
    <source>
        <dbReference type="ARBA" id="ARBA00023236"/>
    </source>
</evidence>
<dbReference type="SUPFAM" id="SSF100879">
    <property type="entry name" value="Lesion bypass DNA polymerase (Y-family), little finger domain"/>
    <property type="match status" value="1"/>
</dbReference>
<keyword evidence="3" id="KW-0741">SOS mutagenesis</keyword>
<evidence type="ECO:0000256" key="3">
    <source>
        <dbReference type="ARBA" id="ARBA00023199"/>
    </source>
</evidence>
<dbReference type="EMBL" id="CP009056">
    <property type="protein sequence ID" value="AJA44510.1"/>
    <property type="molecule type" value="Genomic_DNA"/>
</dbReference>
<dbReference type="InterPro" id="IPR043502">
    <property type="entry name" value="DNA/RNA_pol_sf"/>
</dbReference>
<keyword evidence="4" id="KW-0234">DNA repair</keyword>
<proteinExistence type="inferred from homology"/>
<dbReference type="Gene3D" id="1.10.150.20">
    <property type="entry name" value="5' to 3' exonuclease, C-terminal subdomain"/>
    <property type="match status" value="1"/>
</dbReference>
<evidence type="ECO:0000259" key="6">
    <source>
        <dbReference type="PROSITE" id="PS50173"/>
    </source>
</evidence>
<name>A0A0A7RYV7_FRIPE</name>
<dbReference type="RefSeq" id="WP_039104021.1">
    <property type="nucleotide sequence ID" value="NZ_CP009056.1"/>
</dbReference>
<evidence type="ECO:0000256" key="1">
    <source>
        <dbReference type="ARBA" id="ARBA00010945"/>
    </source>
</evidence>
<dbReference type="GO" id="GO:0005829">
    <property type="term" value="C:cytosol"/>
    <property type="evidence" value="ECO:0007669"/>
    <property type="project" value="TreeGrafter"/>
</dbReference>
<dbReference type="Pfam" id="PF00817">
    <property type="entry name" value="IMS"/>
    <property type="match status" value="1"/>
</dbReference>
<dbReference type="NCBIfam" id="NF002955">
    <property type="entry name" value="PRK03609.1"/>
    <property type="match status" value="1"/>
</dbReference>
<dbReference type="InterPro" id="IPR001126">
    <property type="entry name" value="UmuC"/>
</dbReference>
<dbReference type="InterPro" id="IPR017961">
    <property type="entry name" value="DNA_pol_Y-fam_little_finger"/>
</dbReference>
<evidence type="ECO:0000313" key="7">
    <source>
        <dbReference type="EMBL" id="AJA44510.1"/>
    </source>
</evidence>
<keyword evidence="8" id="KW-1185">Reference proteome</keyword>
<dbReference type="InterPro" id="IPR050116">
    <property type="entry name" value="DNA_polymerase-Y"/>
</dbReference>
<dbReference type="GO" id="GO:0042276">
    <property type="term" value="P:error-prone translesion synthesis"/>
    <property type="evidence" value="ECO:0007669"/>
    <property type="project" value="TreeGrafter"/>
</dbReference>
<evidence type="ECO:0000256" key="2">
    <source>
        <dbReference type="ARBA" id="ARBA00022763"/>
    </source>
</evidence>
<organism evidence="7 8">
    <name type="scientific">Frischella perrara</name>
    <dbReference type="NCBI Taxonomy" id="1267021"/>
    <lineage>
        <taxon>Bacteria</taxon>
        <taxon>Pseudomonadati</taxon>
        <taxon>Pseudomonadota</taxon>
        <taxon>Gammaproteobacteria</taxon>
        <taxon>Orbales</taxon>
        <taxon>Orbaceae</taxon>
        <taxon>Frischella</taxon>
    </lineage>
</organism>
<gene>
    <name evidence="7" type="ORF">FPB0191_00680</name>
</gene>
<dbReference type="GO" id="GO:0003887">
    <property type="term" value="F:DNA-directed DNA polymerase activity"/>
    <property type="evidence" value="ECO:0007669"/>
    <property type="project" value="TreeGrafter"/>
</dbReference>
<dbReference type="InterPro" id="IPR025188">
    <property type="entry name" value="DUF4113"/>
</dbReference>
<accession>A0A0A7RYV7</accession>
<protein>
    <submittedName>
        <fullName evidence="7">Nucleotidyltransferase/DNA polymerase involved in DNA repair</fullName>
    </submittedName>
</protein>
<dbReference type="OrthoDB" id="9808813at2"/>
<dbReference type="InterPro" id="IPR043128">
    <property type="entry name" value="Rev_trsase/Diguanyl_cyclase"/>
</dbReference>
<evidence type="ECO:0000313" key="8">
    <source>
        <dbReference type="Proteomes" id="UP000030901"/>
    </source>
</evidence>
<keyword evidence="2" id="KW-0227">DNA damage</keyword>
<dbReference type="CDD" id="cd01700">
    <property type="entry name" value="PolY_Pol_V_umuC"/>
    <property type="match status" value="1"/>
</dbReference>
<dbReference type="Proteomes" id="UP000030901">
    <property type="component" value="Chromosome"/>
</dbReference>
<dbReference type="PANTHER" id="PTHR11076">
    <property type="entry name" value="DNA REPAIR POLYMERASE UMUC / TRANSFERASE FAMILY MEMBER"/>
    <property type="match status" value="1"/>
</dbReference>
<reference evidence="7 8" key="1">
    <citation type="journal article" date="2014" name="Appl. Environ. Microbiol.">
        <title>Gut symbionts from distinct hosts exhibit genotoxic activity via divergent colibactin biosynthetic pathways.</title>
        <authorList>
            <person name="Engel P."/>
            <person name="Vizcaino M.I."/>
            <person name="Crawford J.M."/>
        </authorList>
    </citation>
    <scope>NUCLEOTIDE SEQUENCE [LARGE SCALE GENOMIC DNA]</scope>
    <source>
        <strain evidence="7 8">PEB0191</strain>
    </source>
</reference>
<dbReference type="Gene3D" id="3.30.1490.100">
    <property type="entry name" value="DNA polymerase, Y-family, little finger domain"/>
    <property type="match status" value="1"/>
</dbReference>
<feature type="domain" description="UmuC" evidence="6">
    <location>
        <begin position="2"/>
        <end position="188"/>
    </location>
</feature>
<sequence>MFALVDVNSFYASCEKVFRPDINGKPIIVLSNNDGCVIARNNEAKRLGIKMGHPYFKIPLNFIKQHDIQVFSSNYALYADMSNRVMETLEMLTPRIEVYSIDEAFCQLPSSMNHLPLELQGKIIRNTIKQYTHLTVGVGIAPTKTLAKLANYAAKKWPQTNGVVDLSDIRRQHKLMTITPVSEVWGVGKKLHKQFNAMNIYTAMDLARLSPHQIRKKFNIIVERTVRELNGEPCLSLEEMIESRKQIICSRSFGEKVTQFNIMREAICNYTARAAEKLRSDQLYCQHITIFIKTSPFNKVTPYYSNYGSEALMPTNDTRKLLASAQKILSKIWLEGEQYQKAGVILNNFCSNKTKQFDMFSNYTMQLKNEKLMKTIDKINNSHNCKLFFASQGVKGQWHMKQQFLSPAYTTQIKDIANVKIT</sequence>
<dbReference type="InterPro" id="IPR036775">
    <property type="entry name" value="DNA_pol_Y-fam_lit_finger_sf"/>
</dbReference>
<comment type="similarity">
    <text evidence="1">Belongs to the DNA polymerase type-Y family.</text>
</comment>
<dbReference type="Gene3D" id="3.40.1170.60">
    <property type="match status" value="1"/>
</dbReference>
<dbReference type="STRING" id="1267021.FPB0191_00680"/>
<keyword evidence="5" id="KW-0742">SOS response</keyword>
<dbReference type="KEGG" id="fpp:FPB0191_00680"/>
<dbReference type="Gene3D" id="3.30.70.270">
    <property type="match status" value="1"/>
</dbReference>
<evidence type="ECO:0000256" key="4">
    <source>
        <dbReference type="ARBA" id="ARBA00023204"/>
    </source>
</evidence>
<dbReference type="GO" id="GO:0009432">
    <property type="term" value="P:SOS response"/>
    <property type="evidence" value="ECO:0007669"/>
    <property type="project" value="UniProtKB-KW"/>
</dbReference>
<dbReference type="PANTHER" id="PTHR11076:SF34">
    <property type="entry name" value="PROTEIN UMUC"/>
    <property type="match status" value="1"/>
</dbReference>
<dbReference type="GO" id="GO:0003684">
    <property type="term" value="F:damaged DNA binding"/>
    <property type="evidence" value="ECO:0007669"/>
    <property type="project" value="InterPro"/>
</dbReference>
<dbReference type="HOGENOM" id="CLU_012348_3_0_6"/>
<dbReference type="GO" id="GO:0006281">
    <property type="term" value="P:DNA repair"/>
    <property type="evidence" value="ECO:0007669"/>
    <property type="project" value="UniProtKB-KW"/>
</dbReference>
<dbReference type="PROSITE" id="PS50173">
    <property type="entry name" value="UMUC"/>
    <property type="match status" value="1"/>
</dbReference>